<protein>
    <submittedName>
        <fullName evidence="1">Uncharacterized protein</fullName>
    </submittedName>
</protein>
<reference evidence="1" key="1">
    <citation type="journal article" date="2023" name="Plant J.">
        <title>Genome sequences and population genomics provide insights into the demographic history, inbreeding, and mutation load of two 'living fossil' tree species of Dipteronia.</title>
        <authorList>
            <person name="Feng Y."/>
            <person name="Comes H.P."/>
            <person name="Chen J."/>
            <person name="Zhu S."/>
            <person name="Lu R."/>
            <person name="Zhang X."/>
            <person name="Li P."/>
            <person name="Qiu J."/>
            <person name="Olsen K.M."/>
            <person name="Qiu Y."/>
        </authorList>
    </citation>
    <scope>NUCLEOTIDE SEQUENCE</scope>
    <source>
        <strain evidence="1">KIB01</strain>
    </source>
</reference>
<dbReference type="AlphaFoldDB" id="A0AAD9XN61"/>
<evidence type="ECO:0000313" key="1">
    <source>
        <dbReference type="EMBL" id="KAK2662699.1"/>
    </source>
</evidence>
<name>A0AAD9XN61_9ROSI</name>
<dbReference type="Proteomes" id="UP001280121">
    <property type="component" value="Unassembled WGS sequence"/>
</dbReference>
<accession>A0AAD9XN61</accession>
<proteinExistence type="predicted"/>
<evidence type="ECO:0000313" key="2">
    <source>
        <dbReference type="Proteomes" id="UP001280121"/>
    </source>
</evidence>
<organism evidence="1 2">
    <name type="scientific">Dipteronia dyeriana</name>
    <dbReference type="NCBI Taxonomy" id="168575"/>
    <lineage>
        <taxon>Eukaryota</taxon>
        <taxon>Viridiplantae</taxon>
        <taxon>Streptophyta</taxon>
        <taxon>Embryophyta</taxon>
        <taxon>Tracheophyta</taxon>
        <taxon>Spermatophyta</taxon>
        <taxon>Magnoliopsida</taxon>
        <taxon>eudicotyledons</taxon>
        <taxon>Gunneridae</taxon>
        <taxon>Pentapetalae</taxon>
        <taxon>rosids</taxon>
        <taxon>malvids</taxon>
        <taxon>Sapindales</taxon>
        <taxon>Sapindaceae</taxon>
        <taxon>Hippocastanoideae</taxon>
        <taxon>Acereae</taxon>
        <taxon>Dipteronia</taxon>
    </lineage>
</organism>
<gene>
    <name evidence="1" type="ORF">Ddye_001273</name>
</gene>
<comment type="caution">
    <text evidence="1">The sequence shown here is derived from an EMBL/GenBank/DDBJ whole genome shotgun (WGS) entry which is preliminary data.</text>
</comment>
<sequence>MVTPTEETWPGVTLIGDLLQRIPRYEPVDLADEFPDLEPAGVELFTRMLCLDPSLCNLSCFLSKTS</sequence>
<keyword evidence="2" id="KW-1185">Reference proteome</keyword>
<dbReference type="EMBL" id="JANJYI010000001">
    <property type="protein sequence ID" value="KAK2662699.1"/>
    <property type="molecule type" value="Genomic_DNA"/>
</dbReference>